<feature type="region of interest" description="Disordered" evidence="1">
    <location>
        <begin position="744"/>
        <end position="812"/>
    </location>
</feature>
<keyword evidence="4" id="KW-1185">Reference proteome</keyword>
<dbReference type="SMART" id="SM00128">
    <property type="entry name" value="IPPc"/>
    <property type="match status" value="1"/>
</dbReference>
<dbReference type="Pfam" id="PF22669">
    <property type="entry name" value="Exo_endo_phos2"/>
    <property type="match status" value="2"/>
</dbReference>
<feature type="compositionally biased region" description="Polar residues" evidence="1">
    <location>
        <begin position="611"/>
        <end position="622"/>
    </location>
</feature>
<dbReference type="InterPro" id="IPR036691">
    <property type="entry name" value="Endo/exonu/phosph_ase_sf"/>
</dbReference>
<proteinExistence type="predicted"/>
<dbReference type="SUPFAM" id="SSF56219">
    <property type="entry name" value="DNase I-like"/>
    <property type="match status" value="1"/>
</dbReference>
<dbReference type="EMBL" id="ML179069">
    <property type="protein sequence ID" value="THV03175.1"/>
    <property type="molecule type" value="Genomic_DNA"/>
</dbReference>
<feature type="region of interest" description="Disordered" evidence="1">
    <location>
        <begin position="653"/>
        <end position="679"/>
    </location>
</feature>
<feature type="region of interest" description="Disordered" evidence="1">
    <location>
        <begin position="1"/>
        <end position="63"/>
    </location>
</feature>
<feature type="compositionally biased region" description="Polar residues" evidence="1">
    <location>
        <begin position="800"/>
        <end position="812"/>
    </location>
</feature>
<reference evidence="3 4" key="1">
    <citation type="journal article" date="2019" name="Nat. Ecol. Evol.">
        <title>Megaphylogeny resolves global patterns of mushroom evolution.</title>
        <authorList>
            <person name="Varga T."/>
            <person name="Krizsan K."/>
            <person name="Foldi C."/>
            <person name="Dima B."/>
            <person name="Sanchez-Garcia M."/>
            <person name="Sanchez-Ramirez S."/>
            <person name="Szollosi G.J."/>
            <person name="Szarkandi J.G."/>
            <person name="Papp V."/>
            <person name="Albert L."/>
            <person name="Andreopoulos W."/>
            <person name="Angelini C."/>
            <person name="Antonin V."/>
            <person name="Barry K.W."/>
            <person name="Bougher N.L."/>
            <person name="Buchanan P."/>
            <person name="Buyck B."/>
            <person name="Bense V."/>
            <person name="Catcheside P."/>
            <person name="Chovatia M."/>
            <person name="Cooper J."/>
            <person name="Damon W."/>
            <person name="Desjardin D."/>
            <person name="Finy P."/>
            <person name="Geml J."/>
            <person name="Haridas S."/>
            <person name="Hughes K."/>
            <person name="Justo A."/>
            <person name="Karasinski D."/>
            <person name="Kautmanova I."/>
            <person name="Kiss B."/>
            <person name="Kocsube S."/>
            <person name="Kotiranta H."/>
            <person name="LaButti K.M."/>
            <person name="Lechner B.E."/>
            <person name="Liimatainen K."/>
            <person name="Lipzen A."/>
            <person name="Lukacs Z."/>
            <person name="Mihaltcheva S."/>
            <person name="Morgado L.N."/>
            <person name="Niskanen T."/>
            <person name="Noordeloos M.E."/>
            <person name="Ohm R.A."/>
            <person name="Ortiz-Santana B."/>
            <person name="Ovrebo C."/>
            <person name="Racz N."/>
            <person name="Riley R."/>
            <person name="Savchenko A."/>
            <person name="Shiryaev A."/>
            <person name="Soop K."/>
            <person name="Spirin V."/>
            <person name="Szebenyi C."/>
            <person name="Tomsovsky M."/>
            <person name="Tulloss R.E."/>
            <person name="Uehling J."/>
            <person name="Grigoriev I.V."/>
            <person name="Vagvolgyi C."/>
            <person name="Papp T."/>
            <person name="Martin F.M."/>
            <person name="Miettinen O."/>
            <person name="Hibbett D.S."/>
            <person name="Nagy L.G."/>
        </authorList>
    </citation>
    <scope>NUCLEOTIDE SEQUENCE [LARGE SCALE GENOMIC DNA]</scope>
    <source>
        <strain evidence="3 4">CBS 962.96</strain>
    </source>
</reference>
<evidence type="ECO:0000313" key="3">
    <source>
        <dbReference type="EMBL" id="THV03175.1"/>
    </source>
</evidence>
<feature type="compositionally biased region" description="Basic and acidic residues" evidence="1">
    <location>
        <begin position="148"/>
        <end position="177"/>
    </location>
</feature>
<dbReference type="OrthoDB" id="405996at2759"/>
<protein>
    <submittedName>
        <fullName evidence="3">DNase I-like protein</fullName>
    </submittedName>
</protein>
<organism evidence="3 4">
    <name type="scientific">Dendrothele bispora (strain CBS 962.96)</name>
    <dbReference type="NCBI Taxonomy" id="1314807"/>
    <lineage>
        <taxon>Eukaryota</taxon>
        <taxon>Fungi</taxon>
        <taxon>Dikarya</taxon>
        <taxon>Basidiomycota</taxon>
        <taxon>Agaricomycotina</taxon>
        <taxon>Agaricomycetes</taxon>
        <taxon>Agaricomycetidae</taxon>
        <taxon>Agaricales</taxon>
        <taxon>Agaricales incertae sedis</taxon>
        <taxon>Dendrothele</taxon>
    </lineage>
</organism>
<feature type="region of interest" description="Disordered" evidence="1">
    <location>
        <begin position="465"/>
        <end position="491"/>
    </location>
</feature>
<evidence type="ECO:0000256" key="1">
    <source>
        <dbReference type="SAM" id="MobiDB-lite"/>
    </source>
</evidence>
<feature type="compositionally biased region" description="Acidic residues" evidence="1">
    <location>
        <begin position="475"/>
        <end position="490"/>
    </location>
</feature>
<evidence type="ECO:0000313" key="4">
    <source>
        <dbReference type="Proteomes" id="UP000297245"/>
    </source>
</evidence>
<feature type="domain" description="Inositol polyphosphate-related phosphatase" evidence="2">
    <location>
        <begin position="67"/>
        <end position="476"/>
    </location>
</feature>
<dbReference type="InterPro" id="IPR000300">
    <property type="entry name" value="IPPc"/>
</dbReference>
<feature type="compositionally biased region" description="Low complexity" evidence="1">
    <location>
        <begin position="744"/>
        <end position="758"/>
    </location>
</feature>
<feature type="region of interest" description="Disordered" evidence="1">
    <location>
        <begin position="572"/>
        <end position="640"/>
    </location>
</feature>
<feature type="compositionally biased region" description="Basic and acidic residues" evidence="1">
    <location>
        <begin position="1"/>
        <end position="11"/>
    </location>
</feature>
<dbReference type="Gene3D" id="3.60.10.10">
    <property type="entry name" value="Endonuclease/exonuclease/phosphatase"/>
    <property type="match status" value="2"/>
</dbReference>
<dbReference type="GO" id="GO:0004439">
    <property type="term" value="F:phosphatidylinositol-4,5-bisphosphate 5-phosphatase activity"/>
    <property type="evidence" value="ECO:0007669"/>
    <property type="project" value="TreeGrafter"/>
</dbReference>
<feature type="compositionally biased region" description="Polar residues" evidence="1">
    <location>
        <begin position="41"/>
        <end position="58"/>
    </location>
</feature>
<dbReference type="PANTHER" id="PTHR11200:SF275">
    <property type="entry name" value="LD06095P"/>
    <property type="match status" value="1"/>
</dbReference>
<dbReference type="GO" id="GO:0046856">
    <property type="term" value="P:phosphatidylinositol dephosphorylation"/>
    <property type="evidence" value="ECO:0007669"/>
    <property type="project" value="InterPro"/>
</dbReference>
<gene>
    <name evidence="3" type="ORF">K435DRAFT_852064</name>
</gene>
<dbReference type="InterPro" id="IPR046985">
    <property type="entry name" value="IP5"/>
</dbReference>
<name>A0A4S8MK74_DENBC</name>
<feature type="region of interest" description="Disordered" evidence="1">
    <location>
        <begin position="148"/>
        <end position="185"/>
    </location>
</feature>
<evidence type="ECO:0000259" key="2">
    <source>
        <dbReference type="SMART" id="SM00128"/>
    </source>
</evidence>
<accession>A0A4S8MK74</accession>
<dbReference type="Proteomes" id="UP000297245">
    <property type="component" value="Unassembled WGS sequence"/>
</dbReference>
<feature type="region of interest" description="Disordered" evidence="1">
    <location>
        <begin position="834"/>
        <end position="854"/>
    </location>
</feature>
<sequence>MSASPPRDKPHITIPTGHGESRNSGQQTMFARLQGLFPNSIPANGSNSSPETPLSDPNDSTRESSARFLKIRIVTWNMHDSVPKGDLEELLGKVPSYTPLSPSSGPPSFPQFPLDDNHPYHLILVAGQECPSTSGLPMGIGAGFKLIDKDDRDKDDKSRSSKHKDDALKSKKSHENIPYDGSHPPSGWTSMTEDWLCYGGASVRASSPSAPSVYDIGIPKPLSPRLLLKEPKRGPYQLLCKERLLGIYLALYIHRDLRPFVKDTSKSTVATGLMGGRWGNKGGVGISANIDGSSFLFLNCHLAAQQDKANLNDRLSNFQKIKSELAVNDFLSNDDGRVMAEDLTDKFDYTFVFGDLNFRLDISRLHADWLVSQQAYGQALAFDQLKNLMDHGRAFVGFHEGRFFHCTVIFILFIHFAILSHAAPINFPPTFKYDVLRTLKRPKRKGSKFERWRHSNEKVQRLTEVEEKELAANGVDEDDADKDSDGDAEAEAASLASSAYTSLHSKHVADDNQDEDYLMSARMARSASVPGSKVSLSLAVHKAKTKWISLVSPTVPSTPTKWLKSKQSLLDQPLDSGSDLKPEGSTDNLKITIHESGGNLGSEKEMLSVPKLSSINSSTSMQSDDEDDFDNKGVYDSSSKKRVPSWCDRILWKSTVEPGPEEEEDDQTDTHSRHRTRVGQFFANAFRPLSARSRRESYNSTSSYITSAASSSISATPNKESPPPSPDLFESVAPFSRFVYADSRSPPSLETSSLPLSPDAISSPEKPQTDSRLNRSSSSASRRGSMTVERHVRRPPAMALSSNSTDIVSTSRETSVSTPRWRFLPAFFTHSSTPSNASDALPTTPAHQRSPRKGDVICLDYNTLDDREMRRLEGRSDHRPVVGSYAVYL</sequence>
<feature type="region of interest" description="Disordered" evidence="1">
    <location>
        <begin position="708"/>
        <end position="728"/>
    </location>
</feature>
<feature type="compositionally biased region" description="Low complexity" evidence="1">
    <location>
        <begin position="774"/>
        <end position="785"/>
    </location>
</feature>
<dbReference type="PANTHER" id="PTHR11200">
    <property type="entry name" value="INOSITOL 5-PHOSPHATASE"/>
    <property type="match status" value="1"/>
</dbReference>
<dbReference type="AlphaFoldDB" id="A0A4S8MK74"/>